<dbReference type="PANTHER" id="PTHR34478:SF2">
    <property type="entry name" value="MEMBRANE PROTEIN"/>
    <property type="match status" value="1"/>
</dbReference>
<evidence type="ECO:0000256" key="4">
    <source>
        <dbReference type="ARBA" id="ARBA00022989"/>
    </source>
</evidence>
<dbReference type="Gene3D" id="1.20.1440.20">
    <property type="entry name" value="LemA-like domain"/>
    <property type="match status" value="1"/>
</dbReference>
<name>A0A248VU37_9BURK</name>
<dbReference type="AlphaFoldDB" id="A0A248VU37"/>
<evidence type="ECO:0000256" key="1">
    <source>
        <dbReference type="ARBA" id="ARBA00004167"/>
    </source>
</evidence>
<dbReference type="RefSeq" id="WP_095421767.1">
    <property type="nucleotide sequence ID" value="NZ_CP022990.1"/>
</dbReference>
<evidence type="ECO:0000313" key="7">
    <source>
        <dbReference type="Proteomes" id="UP000215158"/>
    </source>
</evidence>
<evidence type="ECO:0000256" key="5">
    <source>
        <dbReference type="ARBA" id="ARBA00023136"/>
    </source>
</evidence>
<comment type="subcellular location">
    <subcellularLocation>
        <location evidence="1">Membrane</location>
        <topology evidence="1">Single-pass membrane protein</topology>
    </subcellularLocation>
</comment>
<dbReference type="SUPFAM" id="SSF140478">
    <property type="entry name" value="LemA-like"/>
    <property type="match status" value="1"/>
</dbReference>
<keyword evidence="5" id="KW-0472">Membrane</keyword>
<dbReference type="Pfam" id="PF04011">
    <property type="entry name" value="LemA"/>
    <property type="match status" value="1"/>
</dbReference>
<evidence type="ECO:0008006" key="8">
    <source>
        <dbReference type="Google" id="ProtNLM"/>
    </source>
</evidence>
<sequence length="219" mass="23668">MTAALISTFNVTTRPFAKTVCFIAAVFALLPAGGCGTYIAPANDAELKASLTDVLDLYSQRLRLVTQLTAIAKDNLKHGTSVLAAVASARAQIAAVNATPALANDPIAFERFDVAQRQLTEAVSALTVEAESEPRLNTDATFRALQGNLAVWATRIGSARTRYDEAAQIYNATLHTFPHNIAAKLYAEREKPLFTVSDRRPSGTLPHIDFRELRGALRV</sequence>
<evidence type="ECO:0000313" key="6">
    <source>
        <dbReference type="EMBL" id="ASW01880.1"/>
    </source>
</evidence>
<keyword evidence="4" id="KW-1133">Transmembrane helix</keyword>
<keyword evidence="3" id="KW-0812">Transmembrane</keyword>
<comment type="similarity">
    <text evidence="2">Belongs to the LemA family.</text>
</comment>
<accession>A0A248VU37</accession>
<protein>
    <recommendedName>
        <fullName evidence="8">LemA family protein</fullName>
    </recommendedName>
</protein>
<evidence type="ECO:0000256" key="3">
    <source>
        <dbReference type="ARBA" id="ARBA00022692"/>
    </source>
</evidence>
<dbReference type="PANTHER" id="PTHR34478">
    <property type="entry name" value="PROTEIN LEMA"/>
    <property type="match status" value="1"/>
</dbReference>
<dbReference type="InterPro" id="IPR007156">
    <property type="entry name" value="MamQ_LemA"/>
</dbReference>
<reference evidence="6 7" key="1">
    <citation type="submission" date="2017-08" db="EMBL/GenBank/DDBJ databases">
        <title>Identification and genetic characteristics of simultaneous BTEX- and naphthalene-degrading Paraburkholderia sp. BN5 isolated from petroleum-contaminated soil.</title>
        <authorList>
            <person name="Lee Y."/>
            <person name="Jeon C.O."/>
        </authorList>
    </citation>
    <scope>NUCLEOTIDE SEQUENCE [LARGE SCALE GENOMIC DNA]</scope>
    <source>
        <strain evidence="6 7">BN5</strain>
    </source>
</reference>
<dbReference type="Proteomes" id="UP000215158">
    <property type="component" value="Chromosome 2"/>
</dbReference>
<keyword evidence="7" id="KW-1185">Reference proteome</keyword>
<dbReference type="OrthoDB" id="9003576at2"/>
<organism evidence="6 7">
    <name type="scientific">Paraburkholderia aromaticivorans</name>
    <dbReference type="NCBI Taxonomy" id="2026199"/>
    <lineage>
        <taxon>Bacteria</taxon>
        <taxon>Pseudomonadati</taxon>
        <taxon>Pseudomonadota</taxon>
        <taxon>Betaproteobacteria</taxon>
        <taxon>Burkholderiales</taxon>
        <taxon>Burkholderiaceae</taxon>
        <taxon>Paraburkholderia</taxon>
    </lineage>
</organism>
<proteinExistence type="inferred from homology"/>
<gene>
    <name evidence="6" type="ORF">CJU94_27480</name>
</gene>
<dbReference type="KEGG" id="parb:CJU94_27480"/>
<dbReference type="EMBL" id="CP022990">
    <property type="protein sequence ID" value="ASW01880.1"/>
    <property type="molecule type" value="Genomic_DNA"/>
</dbReference>
<dbReference type="GO" id="GO:0016020">
    <property type="term" value="C:membrane"/>
    <property type="evidence" value="ECO:0007669"/>
    <property type="project" value="UniProtKB-SubCell"/>
</dbReference>
<dbReference type="InterPro" id="IPR023353">
    <property type="entry name" value="LemA-like_dom_sf"/>
</dbReference>
<evidence type="ECO:0000256" key="2">
    <source>
        <dbReference type="ARBA" id="ARBA00008854"/>
    </source>
</evidence>